<evidence type="ECO:0008006" key="4">
    <source>
        <dbReference type="Google" id="ProtNLM"/>
    </source>
</evidence>
<feature type="transmembrane region" description="Helical" evidence="1">
    <location>
        <begin position="7"/>
        <end position="29"/>
    </location>
</feature>
<dbReference type="Proteomes" id="UP001196565">
    <property type="component" value="Unassembled WGS sequence"/>
</dbReference>
<dbReference type="EMBL" id="JAHYBZ010000002">
    <property type="protein sequence ID" value="MBW6397376.1"/>
    <property type="molecule type" value="Genomic_DNA"/>
</dbReference>
<evidence type="ECO:0000313" key="3">
    <source>
        <dbReference type="Proteomes" id="UP001196565"/>
    </source>
</evidence>
<evidence type="ECO:0000313" key="2">
    <source>
        <dbReference type="EMBL" id="MBW6397376.1"/>
    </source>
</evidence>
<sequence>MARLIRLLFWALQGLVLLGIAMVVVGLVIEDASPGAPILKVLVLPVGLLPVLGPVWVVATPVLLILMLLTRSRRSAGG</sequence>
<protein>
    <recommendedName>
        <fullName evidence="4">DUF2842 domain-containing protein</fullName>
    </recommendedName>
</protein>
<keyword evidence="3" id="KW-1185">Reference proteome</keyword>
<reference evidence="2 3" key="1">
    <citation type="submission" date="2021-07" db="EMBL/GenBank/DDBJ databases">
        <authorList>
            <person name="So Y."/>
        </authorList>
    </citation>
    <scope>NUCLEOTIDE SEQUENCE [LARGE SCALE GENOMIC DNA]</scope>
    <source>
        <strain evidence="2 3">HJA6</strain>
    </source>
</reference>
<evidence type="ECO:0000256" key="1">
    <source>
        <dbReference type="SAM" id="Phobius"/>
    </source>
</evidence>
<proteinExistence type="predicted"/>
<feature type="transmembrane region" description="Helical" evidence="1">
    <location>
        <begin position="41"/>
        <end position="69"/>
    </location>
</feature>
<keyword evidence="1" id="KW-0472">Membrane</keyword>
<keyword evidence="1" id="KW-1133">Transmembrane helix</keyword>
<comment type="caution">
    <text evidence="2">The sequence shown here is derived from an EMBL/GenBank/DDBJ whole genome shotgun (WGS) entry which is preliminary data.</text>
</comment>
<keyword evidence="1" id="KW-0812">Transmembrane</keyword>
<gene>
    <name evidence="2" type="ORF">KPL78_05910</name>
</gene>
<dbReference type="RefSeq" id="WP_219761998.1">
    <property type="nucleotide sequence ID" value="NZ_JAHYBZ010000002.1"/>
</dbReference>
<organism evidence="2 3">
    <name type="scientific">Roseomonas alba</name>
    <dbReference type="NCBI Taxonomy" id="2846776"/>
    <lineage>
        <taxon>Bacteria</taxon>
        <taxon>Pseudomonadati</taxon>
        <taxon>Pseudomonadota</taxon>
        <taxon>Alphaproteobacteria</taxon>
        <taxon>Acetobacterales</taxon>
        <taxon>Roseomonadaceae</taxon>
        <taxon>Roseomonas</taxon>
    </lineage>
</organism>
<accession>A0ABS7A4Y1</accession>
<name>A0ABS7A4Y1_9PROT</name>